<comment type="similarity">
    <text evidence="1 4">Belongs to the GTP cyclohydrolase I type 2/NIF3 family.</text>
</comment>
<reference evidence="7" key="1">
    <citation type="submission" date="2016-11" db="EMBL/GenBank/DDBJ databases">
        <authorList>
            <person name="Varghese N."/>
            <person name="Submissions S."/>
        </authorList>
    </citation>
    <scope>NUCLEOTIDE SEQUENCE [LARGE SCALE GENOMIC DNA]</scope>
    <source>
        <strain evidence="7">DSM 10124</strain>
    </source>
</reference>
<evidence type="ECO:0000256" key="5">
    <source>
        <dbReference type="PIRSR" id="PIRSR602678-1"/>
    </source>
</evidence>
<keyword evidence="7" id="KW-1185">Reference proteome</keyword>
<keyword evidence="3 4" id="KW-0479">Metal-binding</keyword>
<dbReference type="SUPFAM" id="SSF102705">
    <property type="entry name" value="NIF3 (NGG1p interacting factor 3)-like"/>
    <property type="match status" value="1"/>
</dbReference>
<dbReference type="InterPro" id="IPR036069">
    <property type="entry name" value="DUF34/NIF3_sf"/>
</dbReference>
<evidence type="ECO:0000313" key="6">
    <source>
        <dbReference type="EMBL" id="SHE85322.1"/>
    </source>
</evidence>
<dbReference type="GO" id="GO:0046872">
    <property type="term" value="F:metal ion binding"/>
    <property type="evidence" value="ECO:0007669"/>
    <property type="project" value="UniProtKB-UniRule"/>
</dbReference>
<dbReference type="InterPro" id="IPR015867">
    <property type="entry name" value="N-reg_PII/ATP_PRibTrfase_C"/>
</dbReference>
<dbReference type="GO" id="GO:0005737">
    <property type="term" value="C:cytoplasm"/>
    <property type="evidence" value="ECO:0007669"/>
    <property type="project" value="TreeGrafter"/>
</dbReference>
<accession>A0A1M4WWG3</accession>
<dbReference type="FunFam" id="3.40.1390.30:FF:000001">
    <property type="entry name" value="GTP cyclohydrolase 1 type 2"/>
    <property type="match status" value="1"/>
</dbReference>
<dbReference type="InterPro" id="IPR002678">
    <property type="entry name" value="DUF34/NIF3"/>
</dbReference>
<feature type="binding site" evidence="5">
    <location>
        <position position="105"/>
    </location>
    <ligand>
        <name>a divalent metal cation</name>
        <dbReference type="ChEBI" id="CHEBI:60240"/>
        <label>1</label>
    </ligand>
</feature>
<feature type="binding site" evidence="5">
    <location>
        <position position="330"/>
    </location>
    <ligand>
        <name>a divalent metal cation</name>
        <dbReference type="ChEBI" id="CHEBI:60240"/>
        <label>1</label>
    </ligand>
</feature>
<name>A0A1M4WWG3_9CLOT</name>
<dbReference type="FunFam" id="3.30.70.120:FF:000006">
    <property type="entry name" value="GTP cyclohydrolase 1 type 2 homolog"/>
    <property type="match status" value="1"/>
</dbReference>
<sequence>MSVILKDLINFIEERYPKKYAEEYDNVGLLVGDENNKINKILVTVDITKEVIKEAIENKVNLIISHHPLIFKPIKNLNKKSSFATMIYDLIKNDINVYALHTNYDIANDGMNDVISKKLNLKNVSVLEETNKEKLYKIITYVPTKYAEELKEALFNAGAGCIGKYDKCSFNVLGEGTFRPLNGTNPFIGQINKLQRVEEIKIETIVTASNLNTVINTLVKNHPYEEPAFDIIKLENTLPQGLGRIGYLDIPLSAKDFAMQVKKIFNLKMITLIGDKNKKINKVAVIGGSGSDLINVAKSKGCDLILTGDVKHHIAIDAIENDIVVLDATHFGLEQVFIEDIYTLLTSNFDNIEVMKNYSKQPFYFI</sequence>
<dbReference type="NCBIfam" id="TIGR00486">
    <property type="entry name" value="YbgI_SA1388"/>
    <property type="match status" value="1"/>
</dbReference>
<protein>
    <recommendedName>
        <fullName evidence="2 4">GTP cyclohydrolase 1 type 2 homolog</fullName>
    </recommendedName>
</protein>
<proteinExistence type="inferred from homology"/>
<evidence type="ECO:0000256" key="1">
    <source>
        <dbReference type="ARBA" id="ARBA00006964"/>
    </source>
</evidence>
<dbReference type="PANTHER" id="PTHR13799:SF14">
    <property type="entry name" value="GTP CYCLOHYDROLASE 1 TYPE 2 HOMOLOG"/>
    <property type="match status" value="1"/>
</dbReference>
<feature type="binding site" evidence="5">
    <location>
        <position position="66"/>
    </location>
    <ligand>
        <name>a divalent metal cation</name>
        <dbReference type="ChEBI" id="CHEBI:60240"/>
        <label>1</label>
    </ligand>
</feature>
<feature type="binding site" evidence="5">
    <location>
        <position position="334"/>
    </location>
    <ligand>
        <name>a divalent metal cation</name>
        <dbReference type="ChEBI" id="CHEBI:60240"/>
        <label>1</label>
    </ligand>
</feature>
<evidence type="ECO:0000313" key="7">
    <source>
        <dbReference type="Proteomes" id="UP000184423"/>
    </source>
</evidence>
<dbReference type="PIRSF" id="PIRSF037489">
    <property type="entry name" value="UCP037489_NIF3_YqfO"/>
    <property type="match status" value="1"/>
</dbReference>
<dbReference type="InterPro" id="IPR017221">
    <property type="entry name" value="DUF34/NIF3_bac"/>
</dbReference>
<feature type="binding site" evidence="5">
    <location>
        <position position="67"/>
    </location>
    <ligand>
        <name>a divalent metal cation</name>
        <dbReference type="ChEBI" id="CHEBI:60240"/>
        <label>1</label>
    </ligand>
</feature>
<dbReference type="RefSeq" id="WP_073248461.1">
    <property type="nucleotide sequence ID" value="NZ_FQVG01000020.1"/>
</dbReference>
<dbReference type="Gene3D" id="3.30.70.120">
    <property type="match status" value="1"/>
</dbReference>
<dbReference type="AlphaFoldDB" id="A0A1M4WWG3"/>
<dbReference type="Proteomes" id="UP000184423">
    <property type="component" value="Unassembled WGS sequence"/>
</dbReference>
<gene>
    <name evidence="6" type="ORF">SAMN02746091_01246</name>
</gene>
<dbReference type="EMBL" id="FQVG01000020">
    <property type="protein sequence ID" value="SHE85322.1"/>
    <property type="molecule type" value="Genomic_DNA"/>
</dbReference>
<evidence type="ECO:0000256" key="4">
    <source>
        <dbReference type="PIRNR" id="PIRNR037489"/>
    </source>
</evidence>
<dbReference type="Gene3D" id="3.40.1390.30">
    <property type="entry name" value="NIF3 (NGG1p interacting factor 3)-like"/>
    <property type="match status" value="2"/>
</dbReference>
<dbReference type="PANTHER" id="PTHR13799">
    <property type="entry name" value="NGG1 INTERACTING FACTOR 3"/>
    <property type="match status" value="1"/>
</dbReference>
<dbReference type="Pfam" id="PF01784">
    <property type="entry name" value="DUF34_NIF3"/>
    <property type="match status" value="1"/>
</dbReference>
<evidence type="ECO:0000256" key="3">
    <source>
        <dbReference type="ARBA" id="ARBA00022723"/>
    </source>
</evidence>
<organism evidence="6 7">
    <name type="scientific">Caloramator proteoclasticus DSM 10124</name>
    <dbReference type="NCBI Taxonomy" id="1121262"/>
    <lineage>
        <taxon>Bacteria</taxon>
        <taxon>Bacillati</taxon>
        <taxon>Bacillota</taxon>
        <taxon>Clostridia</taxon>
        <taxon>Eubacteriales</taxon>
        <taxon>Clostridiaceae</taxon>
        <taxon>Caloramator</taxon>
    </lineage>
</organism>
<evidence type="ECO:0000256" key="2">
    <source>
        <dbReference type="ARBA" id="ARBA00022112"/>
    </source>
</evidence>